<keyword evidence="12 17" id="KW-0443">Lipid metabolism</keyword>
<dbReference type="EMBL" id="AEWJ01000041">
    <property type="protein sequence ID" value="EGD58674.1"/>
    <property type="molecule type" value="Genomic_DNA"/>
</dbReference>
<dbReference type="GO" id="GO:0004623">
    <property type="term" value="F:phospholipase A2 activity"/>
    <property type="evidence" value="ECO:0007669"/>
    <property type="project" value="UniProtKB-EC"/>
</dbReference>
<comment type="subunit">
    <text evidence="4 17">Homodimer; dimerization is reversible, and the dimeric form is the active one.</text>
</comment>
<feature type="binding site" description="in dimeric form" evidence="16">
    <location>
        <position position="247"/>
    </location>
    <ligand>
        <name>Ca(2+)</name>
        <dbReference type="ChEBI" id="CHEBI:29108"/>
        <label>1</label>
    </ligand>
</feature>
<evidence type="ECO:0000256" key="13">
    <source>
        <dbReference type="ARBA" id="ARBA00023136"/>
    </source>
</evidence>
<keyword evidence="9 17" id="KW-0378">Hydrolase</keyword>
<dbReference type="eggNOG" id="COG2829">
    <property type="taxonomic scope" value="Bacteria"/>
</dbReference>
<evidence type="ECO:0000256" key="16">
    <source>
        <dbReference type="PIRSR" id="PIRSR603187-2"/>
    </source>
</evidence>
<keyword evidence="8 17" id="KW-0732">Signal</keyword>
<dbReference type="SUPFAM" id="SSF56931">
    <property type="entry name" value="Outer membrane phospholipase A (OMPLA)"/>
    <property type="match status" value="1"/>
</dbReference>
<dbReference type="RefSeq" id="WP_008066400.1">
    <property type="nucleotide sequence ID" value="NZ_AQWK01000002.1"/>
</dbReference>
<evidence type="ECO:0000256" key="8">
    <source>
        <dbReference type="ARBA" id="ARBA00022729"/>
    </source>
</evidence>
<comment type="similarity">
    <text evidence="3 17">Belongs to the phospholipase A1 family.</text>
</comment>
<accession>F1Z9R8</accession>
<feature type="active site" description="Nucleophile" evidence="15">
    <location>
        <position position="284"/>
    </location>
</feature>
<dbReference type="InterPro" id="IPR036541">
    <property type="entry name" value="PLipase_A1_sf"/>
</dbReference>
<feature type="compositionally biased region" description="Pro residues" evidence="18">
    <location>
        <begin position="158"/>
        <end position="176"/>
    </location>
</feature>
<dbReference type="EC" id="3.1.1.32" evidence="17"/>
<feature type="active site" description="Proton acceptor" evidence="15">
    <location>
        <position position="282"/>
    </location>
</feature>
<evidence type="ECO:0000256" key="1">
    <source>
        <dbReference type="ARBA" id="ARBA00000111"/>
    </source>
</evidence>
<evidence type="ECO:0000256" key="18">
    <source>
        <dbReference type="SAM" id="MobiDB-lite"/>
    </source>
</evidence>
<dbReference type="GO" id="GO:0016042">
    <property type="term" value="P:lipid catabolic process"/>
    <property type="evidence" value="ECO:0007669"/>
    <property type="project" value="UniProtKB-KW"/>
</dbReference>
<dbReference type="OrthoDB" id="188433at2"/>
<feature type="binding site" description="in dimeric form" evidence="16">
    <location>
        <position position="292"/>
    </location>
    <ligand>
        <name>Ca(2+)</name>
        <dbReference type="ChEBI" id="CHEBI:29108"/>
        <label>1</label>
    </ligand>
</feature>
<dbReference type="HOGENOM" id="CLU_051993_1_0_5"/>
<dbReference type="InParanoid" id="F1Z9R8"/>
<comment type="function">
    <text evidence="17">Hydrolysis of phosphatidylcholine with phospholipase A2 (EC 3.1.1.4) and phospholipase A1 (EC 3.1.1.32) activities.</text>
</comment>
<feature type="binding site" description="in dimeric form" evidence="16">
    <location>
        <position position="328"/>
    </location>
    <ligand>
        <name>Ca(2+)</name>
        <dbReference type="ChEBI" id="CHEBI:29108"/>
        <label>1</label>
    </ligand>
</feature>
<evidence type="ECO:0000256" key="14">
    <source>
        <dbReference type="ARBA" id="ARBA00023237"/>
    </source>
</evidence>
<dbReference type="STRING" id="983920.Y88_0731"/>
<evidence type="ECO:0000256" key="9">
    <source>
        <dbReference type="ARBA" id="ARBA00022801"/>
    </source>
</evidence>
<dbReference type="GO" id="GO:0046872">
    <property type="term" value="F:metal ion binding"/>
    <property type="evidence" value="ECO:0007669"/>
    <property type="project" value="UniProtKB-KW"/>
</dbReference>
<sequence length="418" mass="44995">MSLKSLPSHGTRLAALASLTLLALPGTALAASHIEVLVGGVSQQDDQGSVFVDLRLLNPGDVADSIILPDRIEARVTDKGSPSPHTVMLSRVDTAGSTLAVPAHEFAQARYRVPVKEASAGAMLTIPAWSTQTIMIEAPTVSRLARNDESPAVAAEAAPPPPSPPVAERQPAPPPTDKTVGNAFLSDLSAYQPIYAVYGPGVDARLQLSFKYKLFGSSSVGKAPADWRQGLHFAYTQRMFWDLNAVSSPFHNIDFQPELIYITPSAVLNNGIALGGQIGLRHESNGRDGTASRSINSFYLAPMAAIPLGDYRMTVSPRVSIYVGDKSDNPDIIRYRGNAGLFWEIGKDDGLRLSTTSRFNFSTGKGSLSADLSYPLPRILGGGPDFYLYLQSFVGYGENLLDYNRYATRLRIGFALVR</sequence>
<evidence type="ECO:0000256" key="12">
    <source>
        <dbReference type="ARBA" id="ARBA00023098"/>
    </source>
</evidence>
<dbReference type="PRINTS" id="PR01486">
    <property type="entry name" value="PHPHLIPASEA1"/>
</dbReference>
<evidence type="ECO:0000256" key="4">
    <source>
        <dbReference type="ARBA" id="ARBA00011702"/>
    </source>
</evidence>
<dbReference type="Gene3D" id="2.40.230.10">
    <property type="entry name" value="Phospholipase A1"/>
    <property type="match status" value="1"/>
</dbReference>
<dbReference type="GO" id="GO:0009279">
    <property type="term" value="C:cell outer membrane"/>
    <property type="evidence" value="ECO:0007669"/>
    <property type="project" value="UniProtKB-SubCell"/>
</dbReference>
<dbReference type="AlphaFoldDB" id="F1Z9R8"/>
<dbReference type="Proteomes" id="UP000004728">
    <property type="component" value="Unassembled WGS sequence"/>
</dbReference>
<evidence type="ECO:0000313" key="19">
    <source>
        <dbReference type="EMBL" id="EGD58674.1"/>
    </source>
</evidence>
<evidence type="ECO:0000256" key="7">
    <source>
        <dbReference type="ARBA" id="ARBA00022723"/>
    </source>
</evidence>
<comment type="cofactor">
    <cofactor evidence="17">
        <name>Ca(2+)</name>
        <dbReference type="ChEBI" id="CHEBI:29108"/>
    </cofactor>
    <text evidence="17">Binds 1 Ca(2+) ion per monomer. In the dimeric form the Ca(2+) is bound by different amino acids with binding of each Ca(2+) shared with ligands coming from each monomer. The Ca(2+) ion may have a role in catalysis.</text>
</comment>
<keyword evidence="6" id="KW-0812">Transmembrane</keyword>
<evidence type="ECO:0000256" key="17">
    <source>
        <dbReference type="RuleBase" id="RU366027"/>
    </source>
</evidence>
<feature type="signal peptide" evidence="17">
    <location>
        <begin position="1"/>
        <end position="30"/>
    </location>
</feature>
<evidence type="ECO:0000256" key="15">
    <source>
        <dbReference type="PIRSR" id="PIRSR603187-1"/>
    </source>
</evidence>
<keyword evidence="11 17" id="KW-0442">Lipid degradation</keyword>
<dbReference type="PANTHER" id="PTHR40457:SF1">
    <property type="entry name" value="PHOSPHOLIPASE A1"/>
    <property type="match status" value="1"/>
</dbReference>
<evidence type="ECO:0000256" key="3">
    <source>
        <dbReference type="ARBA" id="ARBA00010525"/>
    </source>
</evidence>
<dbReference type="GO" id="GO:0008970">
    <property type="term" value="F:phospholipase A1 activity"/>
    <property type="evidence" value="ECO:0007669"/>
    <property type="project" value="UniProtKB-EC"/>
</dbReference>
<evidence type="ECO:0000256" key="11">
    <source>
        <dbReference type="ARBA" id="ARBA00022963"/>
    </source>
</evidence>
<feature type="region of interest" description="Disordered" evidence="18">
    <location>
        <begin position="148"/>
        <end position="179"/>
    </location>
</feature>
<evidence type="ECO:0000256" key="2">
    <source>
        <dbReference type="ARBA" id="ARBA00001604"/>
    </source>
</evidence>
<dbReference type="FunCoup" id="F1Z9R8">
    <property type="interactions" value="54"/>
</dbReference>
<proteinExistence type="inferred from homology"/>
<keyword evidence="7 16" id="KW-0479">Metal-binding</keyword>
<dbReference type="PANTHER" id="PTHR40457">
    <property type="entry name" value="PHOSPHOLIPASE A1"/>
    <property type="match status" value="1"/>
</dbReference>
<feature type="chain" id="PRO_5019615523" description="Phospholipase A1" evidence="17">
    <location>
        <begin position="31"/>
        <end position="418"/>
    </location>
</feature>
<keyword evidence="13" id="KW-0472">Membrane</keyword>
<protein>
    <recommendedName>
        <fullName evidence="17">Phospholipase A1</fullName>
        <ecNumber evidence="17">3.1.1.32</ecNumber>
        <ecNumber evidence="17">3.1.1.4</ecNumber>
    </recommendedName>
    <alternativeName>
        <fullName evidence="17">Phosphatidylcholine 1-acylhydrolase</fullName>
    </alternativeName>
</protein>
<keyword evidence="5" id="KW-1134">Transmembrane beta strand</keyword>
<evidence type="ECO:0000256" key="5">
    <source>
        <dbReference type="ARBA" id="ARBA00022452"/>
    </source>
</evidence>
<gene>
    <name evidence="19" type="ORF">Y88_0731</name>
</gene>
<dbReference type="EC" id="3.1.1.4" evidence="17"/>
<reference evidence="19 20" key="1">
    <citation type="journal article" date="2012" name="J. Bacteriol.">
        <title>Draft Genome Sequence of Novosphingobium nitrogenifigens Y88T.</title>
        <authorList>
            <person name="Strabala T.J."/>
            <person name="Macdonald L."/>
            <person name="Liu V."/>
            <person name="Smit A.M."/>
        </authorList>
    </citation>
    <scope>NUCLEOTIDE SEQUENCE [LARGE SCALE GENOMIC DNA]</scope>
    <source>
        <strain evidence="19 20">DSM 19370</strain>
    </source>
</reference>
<comment type="subcellular location">
    <subcellularLocation>
        <location evidence="17">Cell outer membrane</location>
        <topology evidence="17">Multi-pass membrane protein</topology>
    </subcellularLocation>
    <text evidence="17">One of the very few enzymes located there.</text>
</comment>
<evidence type="ECO:0000256" key="10">
    <source>
        <dbReference type="ARBA" id="ARBA00022837"/>
    </source>
</evidence>
<keyword evidence="20" id="KW-1185">Reference proteome</keyword>
<keyword evidence="10 16" id="KW-0106">Calcium</keyword>
<keyword evidence="14 17" id="KW-0998">Cell outer membrane</keyword>
<name>F1Z9R8_9SPHN</name>
<evidence type="ECO:0000313" key="20">
    <source>
        <dbReference type="Proteomes" id="UP000004728"/>
    </source>
</evidence>
<comment type="catalytic activity">
    <reaction evidence="1 17">
        <text>a 1,2-diacyl-sn-glycero-3-phosphocholine + H2O = a 2-acyl-sn-glycero-3-phosphocholine + a fatty acid + H(+)</text>
        <dbReference type="Rhea" id="RHEA:18689"/>
        <dbReference type="ChEBI" id="CHEBI:15377"/>
        <dbReference type="ChEBI" id="CHEBI:15378"/>
        <dbReference type="ChEBI" id="CHEBI:28868"/>
        <dbReference type="ChEBI" id="CHEBI:57643"/>
        <dbReference type="ChEBI" id="CHEBI:57875"/>
        <dbReference type="EC" id="3.1.1.32"/>
    </reaction>
</comment>
<dbReference type="Pfam" id="PF02253">
    <property type="entry name" value="PLA1"/>
    <property type="match status" value="1"/>
</dbReference>
<comment type="caution">
    <text evidence="19">The sequence shown here is derived from an EMBL/GenBank/DDBJ whole genome shotgun (WGS) entry which is preliminary data.</text>
</comment>
<evidence type="ECO:0000256" key="6">
    <source>
        <dbReference type="ARBA" id="ARBA00022692"/>
    </source>
</evidence>
<comment type="catalytic activity">
    <reaction evidence="2 17">
        <text>a 1,2-diacyl-sn-glycero-3-phosphocholine + H2O = a 1-acyl-sn-glycero-3-phosphocholine + a fatty acid + H(+)</text>
        <dbReference type="Rhea" id="RHEA:15801"/>
        <dbReference type="ChEBI" id="CHEBI:15377"/>
        <dbReference type="ChEBI" id="CHEBI:15378"/>
        <dbReference type="ChEBI" id="CHEBI:28868"/>
        <dbReference type="ChEBI" id="CHEBI:57643"/>
        <dbReference type="ChEBI" id="CHEBI:58168"/>
        <dbReference type="EC" id="3.1.1.4"/>
    </reaction>
</comment>
<feature type="binding site" description="in dimeric form" evidence="16">
    <location>
        <position position="287"/>
    </location>
    <ligand>
        <name>Ca(2+)</name>
        <dbReference type="ChEBI" id="CHEBI:29108"/>
        <label>1</label>
    </ligand>
</feature>
<organism evidence="19 20">
    <name type="scientific">Novosphingobium nitrogenifigens DSM 19370</name>
    <dbReference type="NCBI Taxonomy" id="983920"/>
    <lineage>
        <taxon>Bacteria</taxon>
        <taxon>Pseudomonadati</taxon>
        <taxon>Pseudomonadota</taxon>
        <taxon>Alphaproteobacteria</taxon>
        <taxon>Sphingomonadales</taxon>
        <taxon>Sphingomonadaceae</taxon>
        <taxon>Novosphingobium</taxon>
    </lineage>
</organism>
<dbReference type="InterPro" id="IPR003187">
    <property type="entry name" value="PLipase_A1"/>
</dbReference>